<keyword evidence="8" id="KW-0282">Flagellum</keyword>
<dbReference type="PANTHER" id="PTHR30288">
    <property type="entry name" value="FLAGELLAR CAP/ASSEMBLY PROTEIN FLID"/>
    <property type="match status" value="1"/>
</dbReference>
<dbReference type="AlphaFoldDB" id="A0A168KD09"/>
<dbReference type="GO" id="GO:0071973">
    <property type="term" value="P:bacterial-type flagellum-dependent cell motility"/>
    <property type="evidence" value="ECO:0007669"/>
    <property type="project" value="TreeGrafter"/>
</dbReference>
<dbReference type="GO" id="GO:0009424">
    <property type="term" value="C:bacterial-type flagellum hook"/>
    <property type="evidence" value="ECO:0007669"/>
    <property type="project" value="UniProtKB-UniRule"/>
</dbReference>
<evidence type="ECO:0000259" key="6">
    <source>
        <dbReference type="Pfam" id="PF02465"/>
    </source>
</evidence>
<dbReference type="Pfam" id="PF07195">
    <property type="entry name" value="FliD_C"/>
    <property type="match status" value="1"/>
</dbReference>
<dbReference type="PANTHER" id="PTHR30288:SF0">
    <property type="entry name" value="FLAGELLAR HOOK-ASSOCIATED PROTEIN 2"/>
    <property type="match status" value="1"/>
</dbReference>
<keyword evidence="3" id="KW-0175">Coiled coil</keyword>
<keyword evidence="8" id="KW-0966">Cell projection</keyword>
<organism evidence="8 9">
    <name type="scientific">Paenibacillus antarcticus</name>
    <dbReference type="NCBI Taxonomy" id="253703"/>
    <lineage>
        <taxon>Bacteria</taxon>
        <taxon>Bacillati</taxon>
        <taxon>Bacillota</taxon>
        <taxon>Bacilli</taxon>
        <taxon>Bacillales</taxon>
        <taxon>Paenibacillaceae</taxon>
        <taxon>Paenibacillus</taxon>
    </lineage>
</organism>
<comment type="subcellular location">
    <subcellularLocation>
        <location evidence="5">Secreted</location>
    </subcellularLocation>
    <subcellularLocation>
        <location evidence="5">Bacterial flagellum</location>
    </subcellularLocation>
</comment>
<dbReference type="GO" id="GO:0009421">
    <property type="term" value="C:bacterial-type flagellum filament cap"/>
    <property type="evidence" value="ECO:0007669"/>
    <property type="project" value="InterPro"/>
</dbReference>
<evidence type="ECO:0000259" key="7">
    <source>
        <dbReference type="Pfam" id="PF07195"/>
    </source>
</evidence>
<dbReference type="InterPro" id="IPR040026">
    <property type="entry name" value="FliD"/>
</dbReference>
<keyword evidence="5" id="KW-0964">Secreted</keyword>
<dbReference type="GO" id="GO:0005576">
    <property type="term" value="C:extracellular region"/>
    <property type="evidence" value="ECO:0007669"/>
    <property type="project" value="UniProtKB-SubCell"/>
</dbReference>
<evidence type="ECO:0000313" key="9">
    <source>
        <dbReference type="Proteomes" id="UP000077355"/>
    </source>
</evidence>
<evidence type="ECO:0000256" key="2">
    <source>
        <dbReference type="ARBA" id="ARBA00011255"/>
    </source>
</evidence>
<evidence type="ECO:0000256" key="3">
    <source>
        <dbReference type="ARBA" id="ARBA00023054"/>
    </source>
</evidence>
<accession>A0A168KD09</accession>
<sequence>MRINGFSGMDVDSMVSQLMTAKRAPLNKLNQQKTILQWTRDSYRELNSKIVDFKDNKLKSYKLSAGMNTQQAVLTGNTTAVKAEATADANGTAMSIEVVSLAKKSNIQSEALTTGDTKTAQLSTKLEDLGGEITASNFDLVINGKLLSLSKDDTIASAIRKINSLPNANVIAAFDEVSGKFSVISKEYGKDITVDTSNFNAFSFGGVETAKQAVVNVKVNPLDPSNTSTKTFYSDSNSLTVNGIQLSLLATNTAANPVNITTTTDSTKALDTIKAFVDNYNDFINTFSTKVNEEKYRTYQPLTNEEKKEMKDSDVIAWEAKAKSGLLKNDEILKATTSSMRSAIMEQLKELSSVGITTGQYYENGKIYINEEKLKAALQSDPQKVTNIFKGTTDGSTKGIFEKIGNTMDEALTKMVTKAGTSKYSSDINSVYKEESVMGRKLKDYNKRISSLEVRLVDMETRYYKQFTAMEKAMNKYQSQSSSLTNYSQ</sequence>
<dbReference type="OrthoDB" id="9776025at2"/>
<evidence type="ECO:0000256" key="5">
    <source>
        <dbReference type="RuleBase" id="RU362066"/>
    </source>
</evidence>
<protein>
    <recommendedName>
        <fullName evidence="5">Flagellar hook-associated protein 2</fullName>
        <shortName evidence="5">HAP2</shortName>
    </recommendedName>
    <alternativeName>
        <fullName evidence="5">Flagellar cap protein</fullName>
    </alternativeName>
</protein>
<dbReference type="Proteomes" id="UP000077355">
    <property type="component" value="Unassembled WGS sequence"/>
</dbReference>
<comment type="subunit">
    <text evidence="2 5">Homopentamer.</text>
</comment>
<evidence type="ECO:0000313" key="8">
    <source>
        <dbReference type="EMBL" id="OAB41850.1"/>
    </source>
</evidence>
<dbReference type="GO" id="GO:0007155">
    <property type="term" value="P:cell adhesion"/>
    <property type="evidence" value="ECO:0007669"/>
    <property type="project" value="InterPro"/>
</dbReference>
<keyword evidence="9" id="KW-1185">Reference proteome</keyword>
<gene>
    <name evidence="8" type="ORF">PBAT_20960</name>
</gene>
<proteinExistence type="inferred from homology"/>
<dbReference type="InterPro" id="IPR010809">
    <property type="entry name" value="FliD_C"/>
</dbReference>
<comment type="function">
    <text evidence="5">Required for morphogenesis and for the elongation of the flagellar filament by facilitating polymerization of the flagellin monomers at the tip of growing filament. Forms a capping structure, which prevents flagellin subunits (transported through the central channel of the flagellum) from leaking out without polymerization at the distal end.</text>
</comment>
<dbReference type="EMBL" id="LVJI01000044">
    <property type="protein sequence ID" value="OAB41850.1"/>
    <property type="molecule type" value="Genomic_DNA"/>
</dbReference>
<evidence type="ECO:0000256" key="1">
    <source>
        <dbReference type="ARBA" id="ARBA00009764"/>
    </source>
</evidence>
<name>A0A168KD09_9BACL</name>
<comment type="caution">
    <text evidence="8">The sequence shown here is derived from an EMBL/GenBank/DDBJ whole genome shotgun (WGS) entry which is preliminary data.</text>
</comment>
<dbReference type="InterPro" id="IPR003481">
    <property type="entry name" value="FliD_N"/>
</dbReference>
<dbReference type="Pfam" id="PF02465">
    <property type="entry name" value="FliD_N"/>
    <property type="match status" value="1"/>
</dbReference>
<evidence type="ECO:0000256" key="4">
    <source>
        <dbReference type="ARBA" id="ARBA00023143"/>
    </source>
</evidence>
<reference evidence="8 9" key="1">
    <citation type="submission" date="2016-03" db="EMBL/GenBank/DDBJ databases">
        <title>Draft genome sequence of Paenibacillus antarcticus CECT 5836.</title>
        <authorList>
            <person name="Shin S.-K."/>
            <person name="Yi H."/>
        </authorList>
    </citation>
    <scope>NUCLEOTIDE SEQUENCE [LARGE SCALE GENOMIC DNA]</scope>
    <source>
        <strain evidence="8 9">CECT 5836</strain>
    </source>
</reference>
<comment type="similarity">
    <text evidence="1 5">Belongs to the FliD family.</text>
</comment>
<keyword evidence="4 5" id="KW-0975">Bacterial flagellum</keyword>
<feature type="domain" description="Flagellar hook-associated protein 2 C-terminal" evidence="7">
    <location>
        <begin position="232"/>
        <end position="479"/>
    </location>
</feature>
<dbReference type="RefSeq" id="WP_068652581.1">
    <property type="nucleotide sequence ID" value="NZ_CP043611.1"/>
</dbReference>
<keyword evidence="8" id="KW-0969">Cilium</keyword>
<feature type="domain" description="Flagellar hook-associated protein 2 N-terminal" evidence="6">
    <location>
        <begin position="7"/>
        <end position="104"/>
    </location>
</feature>